<dbReference type="RefSeq" id="WP_067760733.1">
    <property type="nucleotide sequence ID" value="NZ_CP015772.1"/>
</dbReference>
<dbReference type="AlphaFoldDB" id="A0A1A9I6Q3"/>
<dbReference type="KEGG" id="nia:A8C56_21990"/>
<evidence type="ECO:0000313" key="1">
    <source>
        <dbReference type="EMBL" id="ANH83296.1"/>
    </source>
</evidence>
<name>A0A1A9I6Q3_9BACT</name>
<reference evidence="1 2" key="1">
    <citation type="submission" date="2016-05" db="EMBL/GenBank/DDBJ databases">
        <title>Niabella ginsenosidivorans BS26 whole genome sequencing.</title>
        <authorList>
            <person name="Im W.T."/>
            <person name="Siddiqi M.Z."/>
        </authorList>
    </citation>
    <scope>NUCLEOTIDE SEQUENCE [LARGE SCALE GENOMIC DNA]</scope>
    <source>
        <strain evidence="1 2">BS26</strain>
    </source>
</reference>
<keyword evidence="2" id="KW-1185">Reference proteome</keyword>
<organism evidence="1 2">
    <name type="scientific">Niabella ginsenosidivorans</name>
    <dbReference type="NCBI Taxonomy" id="1176587"/>
    <lineage>
        <taxon>Bacteria</taxon>
        <taxon>Pseudomonadati</taxon>
        <taxon>Bacteroidota</taxon>
        <taxon>Chitinophagia</taxon>
        <taxon>Chitinophagales</taxon>
        <taxon>Chitinophagaceae</taxon>
        <taxon>Niabella</taxon>
    </lineage>
</organism>
<dbReference type="OrthoDB" id="9813719at2"/>
<gene>
    <name evidence="1" type="ORF">A8C56_21990</name>
</gene>
<sequence>MHIAWYWLTASDKEGKSTRFIEYMLSIIDKVLDDLLQATSKRLTQVQRIQLFLEQVKSPFSRKDYLQHFKDLSTASASRDQ</sequence>
<protein>
    <submittedName>
        <fullName evidence="1">Uncharacterized protein</fullName>
    </submittedName>
</protein>
<accession>A0A1A9I6Q3</accession>
<proteinExistence type="predicted"/>
<dbReference type="EMBL" id="CP015772">
    <property type="protein sequence ID" value="ANH83296.1"/>
    <property type="molecule type" value="Genomic_DNA"/>
</dbReference>
<evidence type="ECO:0000313" key="2">
    <source>
        <dbReference type="Proteomes" id="UP000077667"/>
    </source>
</evidence>
<dbReference type="Proteomes" id="UP000077667">
    <property type="component" value="Chromosome"/>
</dbReference>
<dbReference type="STRING" id="1176587.A8C56_21990"/>